<feature type="transmembrane region" description="Helical" evidence="1">
    <location>
        <begin position="74"/>
        <end position="91"/>
    </location>
</feature>
<feature type="transmembrane region" description="Helical" evidence="1">
    <location>
        <begin position="98"/>
        <end position="114"/>
    </location>
</feature>
<dbReference type="Pfam" id="PF04892">
    <property type="entry name" value="VanZ"/>
    <property type="match status" value="1"/>
</dbReference>
<dbReference type="InterPro" id="IPR016747">
    <property type="entry name" value="Phosphotransbutyrylase"/>
</dbReference>
<sequence length="164" mass="18951">MRKFIILLLLLTVLFISSGQTYEQQSIVPNLQKLLPGKPFETVLSKLEIPYWGITVSVEERGYYYFIEFLLRKSAHFFIFGFIAASIYTLLPKMSFRFLLAAFFTLFIAIGDEYRQSLTGGRTPTIQDVMLDMAGALTALVIVRLMIIIKDFFKERKRRSKISV</sequence>
<dbReference type="InterPro" id="IPR006976">
    <property type="entry name" value="VanZ-like"/>
</dbReference>
<evidence type="ECO:0000259" key="2">
    <source>
        <dbReference type="Pfam" id="PF04892"/>
    </source>
</evidence>
<proteinExistence type="predicted"/>
<gene>
    <name evidence="3" type="ORF">BI350_14115</name>
</gene>
<reference evidence="3 4" key="1">
    <citation type="submission" date="2016-09" db="EMBL/GenBank/DDBJ databases">
        <title>Complete genome sequence of the Lysinibacillus sphaericus LMG 22257, a specie of Bacillus with ureolytic activity that can effectively biodeposit calcium carbonate.</title>
        <authorList>
            <person name="Yan W."/>
        </authorList>
    </citation>
    <scope>NUCLEOTIDE SEQUENCE [LARGE SCALE GENOMIC DNA]</scope>
    <source>
        <strain evidence="3 4">LMG 22257</strain>
    </source>
</reference>
<keyword evidence="1" id="KW-1133">Transmembrane helix</keyword>
<dbReference type="NCBIfam" id="NF037970">
    <property type="entry name" value="vanZ_1"/>
    <property type="match status" value="1"/>
</dbReference>
<protein>
    <submittedName>
        <fullName evidence="3">VanZ family protein</fullName>
    </submittedName>
</protein>
<evidence type="ECO:0000256" key="1">
    <source>
        <dbReference type="SAM" id="Phobius"/>
    </source>
</evidence>
<organism evidence="3 4">
    <name type="scientific">Sporosarcina ureilytica</name>
    <dbReference type="NCBI Taxonomy" id="298596"/>
    <lineage>
        <taxon>Bacteria</taxon>
        <taxon>Bacillati</taxon>
        <taxon>Bacillota</taxon>
        <taxon>Bacilli</taxon>
        <taxon>Bacillales</taxon>
        <taxon>Caryophanaceae</taxon>
        <taxon>Sporosarcina</taxon>
    </lineage>
</organism>
<dbReference type="KEGG" id="surl:BI350_14115"/>
<dbReference type="EMBL" id="CP017560">
    <property type="protein sequence ID" value="AOV08557.1"/>
    <property type="molecule type" value="Genomic_DNA"/>
</dbReference>
<accession>A0A1D8JIL6</accession>
<dbReference type="PIRSF" id="PIRSF019083">
    <property type="entry name" value="UCP019083_VanZ"/>
    <property type="match status" value="1"/>
</dbReference>
<name>A0A1D8JIL6_9BACL</name>
<evidence type="ECO:0000313" key="3">
    <source>
        <dbReference type="EMBL" id="AOV08557.1"/>
    </source>
</evidence>
<dbReference type="RefSeq" id="WP_075528723.1">
    <property type="nucleotide sequence ID" value="NZ_CP017560.1"/>
</dbReference>
<feature type="domain" description="VanZ-like" evidence="2">
    <location>
        <begin position="5"/>
        <end position="146"/>
    </location>
</feature>
<keyword evidence="4" id="KW-1185">Reference proteome</keyword>
<keyword evidence="1" id="KW-0472">Membrane</keyword>
<keyword evidence="1" id="KW-0812">Transmembrane</keyword>
<dbReference type="Proteomes" id="UP000185746">
    <property type="component" value="Chromosome"/>
</dbReference>
<dbReference type="AlphaFoldDB" id="A0A1D8JIL6"/>
<evidence type="ECO:0000313" key="4">
    <source>
        <dbReference type="Proteomes" id="UP000185746"/>
    </source>
</evidence>
<feature type="transmembrane region" description="Helical" evidence="1">
    <location>
        <begin position="134"/>
        <end position="153"/>
    </location>
</feature>